<name>A0ABP7U4N9_9BACT</name>
<dbReference type="Proteomes" id="UP001501469">
    <property type="component" value="Unassembled WGS sequence"/>
</dbReference>
<evidence type="ECO:0000313" key="1">
    <source>
        <dbReference type="EMBL" id="GAA4034900.1"/>
    </source>
</evidence>
<proteinExistence type="predicted"/>
<evidence type="ECO:0000313" key="2">
    <source>
        <dbReference type="Proteomes" id="UP001501469"/>
    </source>
</evidence>
<comment type="caution">
    <text evidence="1">The sequence shown here is derived from an EMBL/GenBank/DDBJ whole genome shotgun (WGS) entry which is preliminary data.</text>
</comment>
<protein>
    <recommendedName>
        <fullName evidence="3">RES domain-containing protein</fullName>
    </recommendedName>
</protein>
<evidence type="ECO:0008006" key="3">
    <source>
        <dbReference type="Google" id="ProtNLM"/>
    </source>
</evidence>
<reference evidence="2" key="1">
    <citation type="journal article" date="2019" name="Int. J. Syst. Evol. Microbiol.">
        <title>The Global Catalogue of Microorganisms (GCM) 10K type strain sequencing project: providing services to taxonomists for standard genome sequencing and annotation.</title>
        <authorList>
            <consortium name="The Broad Institute Genomics Platform"/>
            <consortium name="The Broad Institute Genome Sequencing Center for Infectious Disease"/>
            <person name="Wu L."/>
            <person name="Ma J."/>
        </authorList>
    </citation>
    <scope>NUCLEOTIDE SEQUENCE [LARGE SCALE GENOMIC DNA]</scope>
    <source>
        <strain evidence="2">JCM 17225</strain>
    </source>
</reference>
<dbReference type="EMBL" id="BAABDK010000016">
    <property type="protein sequence ID" value="GAA4034900.1"/>
    <property type="molecule type" value="Genomic_DNA"/>
</dbReference>
<organism evidence="1 2">
    <name type="scientific">Hymenobacter glaciei</name>
    <dbReference type="NCBI Taxonomy" id="877209"/>
    <lineage>
        <taxon>Bacteria</taxon>
        <taxon>Pseudomonadati</taxon>
        <taxon>Bacteroidota</taxon>
        <taxon>Cytophagia</taxon>
        <taxon>Cytophagales</taxon>
        <taxon>Hymenobacteraceae</taxon>
        <taxon>Hymenobacter</taxon>
    </lineage>
</organism>
<gene>
    <name evidence="1" type="ORF">GCM10022409_19240</name>
</gene>
<accession>A0ABP7U4N9</accession>
<keyword evidence="2" id="KW-1185">Reference proteome</keyword>
<sequence length="152" mass="17005">MARRAVPTDELGETGALSMRSASSYRQAFGTYSPRTKGFTGTDLGTTSRYYDVQVLAERYLQVADLTADGSRRQSDMVLRDEIQELPKVGAFPFHYSSVVLCQPNELFGPAQRLEYCWTASCLIIWSAPMPVQLGFPTLDIPRPAIQLDFEE</sequence>